<dbReference type="EMBL" id="GG697346">
    <property type="protein sequence ID" value="EFQ29871.1"/>
    <property type="molecule type" value="Genomic_DNA"/>
</dbReference>
<organism evidence="3">
    <name type="scientific">Colletotrichum graminicola (strain M1.001 / M2 / FGSC 10212)</name>
    <name type="common">Maize anthracnose fungus</name>
    <name type="synonym">Glomerella graminicola</name>
    <dbReference type="NCBI Taxonomy" id="645133"/>
    <lineage>
        <taxon>Eukaryota</taxon>
        <taxon>Fungi</taxon>
        <taxon>Dikarya</taxon>
        <taxon>Ascomycota</taxon>
        <taxon>Pezizomycotina</taxon>
        <taxon>Sordariomycetes</taxon>
        <taxon>Hypocreomycetidae</taxon>
        <taxon>Glomerellales</taxon>
        <taxon>Glomerellaceae</taxon>
        <taxon>Colletotrichum</taxon>
        <taxon>Colletotrichum graminicola species complex</taxon>
    </lineage>
</organism>
<gene>
    <name evidence="2" type="ORF">GLRG_05015</name>
</gene>
<dbReference type="HOGENOM" id="CLU_1735770_0_0_1"/>
<feature type="compositionally biased region" description="Low complexity" evidence="1">
    <location>
        <begin position="52"/>
        <end position="71"/>
    </location>
</feature>
<feature type="non-terminal residue" evidence="2">
    <location>
        <position position="151"/>
    </location>
</feature>
<dbReference type="STRING" id="645133.E3QG36"/>
<feature type="compositionally biased region" description="Polar residues" evidence="1">
    <location>
        <begin position="12"/>
        <end position="29"/>
    </location>
</feature>
<reference evidence="3" key="1">
    <citation type="journal article" date="2012" name="Nat. Genet.">
        <title>Lifestyle transitions in plant pathogenic Colletotrichum fungi deciphered by genome and transcriptome analyses.</title>
        <authorList>
            <person name="O'Connell R.J."/>
            <person name="Thon M.R."/>
            <person name="Hacquard S."/>
            <person name="Amyotte S.G."/>
            <person name="Kleemann J."/>
            <person name="Torres M.F."/>
            <person name="Damm U."/>
            <person name="Buiate E.A."/>
            <person name="Epstein L."/>
            <person name="Alkan N."/>
            <person name="Altmueller J."/>
            <person name="Alvarado-Balderrama L."/>
            <person name="Bauser C.A."/>
            <person name="Becker C."/>
            <person name="Birren B.W."/>
            <person name="Chen Z."/>
            <person name="Choi J."/>
            <person name="Crouch J.A."/>
            <person name="Duvick J.P."/>
            <person name="Farman M.A."/>
            <person name="Gan P."/>
            <person name="Heiman D."/>
            <person name="Henrissat B."/>
            <person name="Howard R.J."/>
            <person name="Kabbage M."/>
            <person name="Koch C."/>
            <person name="Kracher B."/>
            <person name="Kubo Y."/>
            <person name="Law A.D."/>
            <person name="Lebrun M.-H."/>
            <person name="Lee Y.-H."/>
            <person name="Miyara I."/>
            <person name="Moore N."/>
            <person name="Neumann U."/>
            <person name="Nordstroem K."/>
            <person name="Panaccione D.G."/>
            <person name="Panstruga R."/>
            <person name="Place M."/>
            <person name="Proctor R.H."/>
            <person name="Prusky D."/>
            <person name="Rech G."/>
            <person name="Reinhardt R."/>
            <person name="Rollins J.A."/>
            <person name="Rounsley S."/>
            <person name="Schardl C.L."/>
            <person name="Schwartz D.C."/>
            <person name="Shenoy N."/>
            <person name="Shirasu K."/>
            <person name="Sikhakolli U.R."/>
            <person name="Stueber K."/>
            <person name="Sukno S.A."/>
            <person name="Sweigard J.A."/>
            <person name="Takano Y."/>
            <person name="Takahara H."/>
            <person name="Trail F."/>
            <person name="van der Does H.C."/>
            <person name="Voll L.M."/>
            <person name="Will I."/>
            <person name="Young S."/>
            <person name="Zeng Q."/>
            <person name="Zhang J."/>
            <person name="Zhou S."/>
            <person name="Dickman M.B."/>
            <person name="Schulze-Lefert P."/>
            <person name="Ver Loren van Themaat E."/>
            <person name="Ma L.-J."/>
            <person name="Vaillancourt L.J."/>
        </authorList>
    </citation>
    <scope>NUCLEOTIDE SEQUENCE [LARGE SCALE GENOMIC DNA]</scope>
    <source>
        <strain evidence="3">M1.001 / M2 / FGSC 10212</strain>
    </source>
</reference>
<dbReference type="VEuPathDB" id="FungiDB:GLRG_05015"/>
<protein>
    <submittedName>
        <fullName evidence="2">Uncharacterized protein</fullName>
    </submittedName>
</protein>
<dbReference type="GeneID" id="24410380"/>
<name>E3QG36_COLGM</name>
<dbReference type="AlphaFoldDB" id="E3QG36"/>
<sequence length="151" mass="16531">MPVFLTHPPSPQTERQSSDTLRPSPQVSRQSHRHQQTLQITRGQRVSIPYRPSRTATPSSTPSLTDLPSQPAVLTPSTRGLQPIGASRDITGGFSNAYEGRDGRHPPQRWEPTTRPGARTKDVDDAELLDNILDGIGRMAVGTVAMQMDEA</sequence>
<evidence type="ECO:0000313" key="3">
    <source>
        <dbReference type="Proteomes" id="UP000008782"/>
    </source>
</evidence>
<evidence type="ECO:0000313" key="2">
    <source>
        <dbReference type="EMBL" id="EFQ29871.1"/>
    </source>
</evidence>
<proteinExistence type="predicted"/>
<feature type="region of interest" description="Disordered" evidence="1">
    <location>
        <begin position="1"/>
        <end position="121"/>
    </location>
</feature>
<evidence type="ECO:0000256" key="1">
    <source>
        <dbReference type="SAM" id="MobiDB-lite"/>
    </source>
</evidence>
<keyword evidence="3" id="KW-1185">Reference proteome</keyword>
<accession>E3QG36</accession>
<dbReference type="RefSeq" id="XP_008093891.1">
    <property type="nucleotide sequence ID" value="XM_008095700.1"/>
</dbReference>
<dbReference type="Proteomes" id="UP000008782">
    <property type="component" value="Unassembled WGS sequence"/>
</dbReference>